<feature type="domain" description="Ig-like" evidence="8">
    <location>
        <begin position="369"/>
        <end position="451"/>
    </location>
</feature>
<evidence type="ECO:0000313" key="10">
    <source>
        <dbReference type="Proteomes" id="UP001158576"/>
    </source>
</evidence>
<dbReference type="SMART" id="SM00364">
    <property type="entry name" value="LRR_BAC"/>
    <property type="match status" value="5"/>
</dbReference>
<gene>
    <name evidence="9" type="ORF">OKIOD_LOCUS1538</name>
</gene>
<dbReference type="Pfam" id="PF00047">
    <property type="entry name" value="ig"/>
    <property type="match status" value="1"/>
</dbReference>
<dbReference type="InterPro" id="IPR007110">
    <property type="entry name" value="Ig-like_dom"/>
</dbReference>
<feature type="region of interest" description="Disordered" evidence="5">
    <location>
        <begin position="550"/>
        <end position="661"/>
    </location>
</feature>
<reference evidence="9 10" key="1">
    <citation type="submission" date="2021-04" db="EMBL/GenBank/DDBJ databases">
        <authorList>
            <person name="Bliznina A."/>
        </authorList>
    </citation>
    <scope>NUCLEOTIDE SEQUENCE [LARGE SCALE GENOMIC DNA]</scope>
</reference>
<feature type="chain" id="PRO_5047475738" evidence="7">
    <location>
        <begin position="20"/>
        <end position="737"/>
    </location>
</feature>
<accession>A0ABN7RTL3</accession>
<evidence type="ECO:0000256" key="6">
    <source>
        <dbReference type="SAM" id="Phobius"/>
    </source>
</evidence>
<dbReference type="PANTHER" id="PTHR24366:SF96">
    <property type="entry name" value="LEUCINE RICH REPEAT CONTAINING 53"/>
    <property type="match status" value="1"/>
</dbReference>
<dbReference type="InterPro" id="IPR013151">
    <property type="entry name" value="Immunoglobulin_dom"/>
</dbReference>
<organism evidence="9 10">
    <name type="scientific">Oikopleura dioica</name>
    <name type="common">Tunicate</name>
    <dbReference type="NCBI Taxonomy" id="34765"/>
    <lineage>
        <taxon>Eukaryota</taxon>
        <taxon>Metazoa</taxon>
        <taxon>Chordata</taxon>
        <taxon>Tunicata</taxon>
        <taxon>Appendicularia</taxon>
        <taxon>Copelata</taxon>
        <taxon>Oikopleuridae</taxon>
        <taxon>Oikopleura</taxon>
    </lineage>
</organism>
<feature type="transmembrane region" description="Helical" evidence="6">
    <location>
        <begin position="522"/>
        <end position="542"/>
    </location>
</feature>
<dbReference type="EMBL" id="OU015568">
    <property type="protein sequence ID" value="CAG5081868.1"/>
    <property type="molecule type" value="Genomic_DNA"/>
</dbReference>
<sequence length="737" mass="82240">MIMRRARLLGGLLLITVRAQDQSSNLWKNCDPNGQRACCISNCKCLYEDDQTINKIECTDKKLRVIQQPSQPASIKEYDLSRNNIESIPRDTFKGMLSLETLNISRNSLSSLDPGSFSGLSQTLRVLDLSSNNFQQLPTRAFKAVLGLTKLYVSRNQVKKLGPLEFAPLGNLSLIDISFNPGVEVSDDAFRQLDNLRDLVFKNCKLTKIPDFTDARREIRRLNLAGNNLVKITTTNFKNMRLLETLILRNNAITSIDQGSFEGLEALKVLDLSNNQLTTLPEGLIFYTNVLQKLYLTGMKWNCDCDIWWLTELFSKRPDLLESADSKPKCAQPIKWLNYPLDKLNDKYSGAWCKTRKFFVNKFARTGVEGSDIQLECKSLRSQSNAQQNGQIKWFGPDGKDITLQSQNYKTRVQVSGSTLKIKSLRIDDSGTWTCYNEDTDYVADTEFTVTPASGGPTTLFSTSTIRAVESVTSGPNAVLNTEQSAPAASPSIVKAAAENSEAKTSSSDSTSTGEPLRRTRLVISLFIGLTVVCAIVLIVFYKKRRRKSHRNDWETRKLRPEEQNGNAGGRVSGQQLTRSSISSHRKTDEQIRPLRQSPPIDPEDALGTPIGPPETISKSRIESSGAGTLPSQKTRSKADIAEDRRENRKFHSQPGTLGRNGRVKDIVHHLESNPPRCVTNPSSPVKTTPNGVATLGNHSQSHHVYRTRTLSKSEMEQNLTFLPQSIEKLPLQETAI</sequence>
<keyword evidence="4" id="KW-1015">Disulfide bond</keyword>
<keyword evidence="6" id="KW-0472">Membrane</keyword>
<dbReference type="Gene3D" id="3.80.10.10">
    <property type="entry name" value="Ribonuclease Inhibitor"/>
    <property type="match status" value="1"/>
</dbReference>
<keyword evidence="3" id="KW-0677">Repeat</keyword>
<keyword evidence="6" id="KW-1133">Transmembrane helix</keyword>
<evidence type="ECO:0000256" key="1">
    <source>
        <dbReference type="ARBA" id="ARBA00022614"/>
    </source>
</evidence>
<evidence type="ECO:0000256" key="7">
    <source>
        <dbReference type="SAM" id="SignalP"/>
    </source>
</evidence>
<dbReference type="PANTHER" id="PTHR24366">
    <property type="entry name" value="IG(IMMUNOGLOBULIN) AND LRR(LEUCINE RICH REPEAT) DOMAINS"/>
    <property type="match status" value="1"/>
</dbReference>
<dbReference type="InterPro" id="IPR003599">
    <property type="entry name" value="Ig_sub"/>
</dbReference>
<dbReference type="Pfam" id="PF13855">
    <property type="entry name" value="LRR_8"/>
    <property type="match status" value="3"/>
</dbReference>
<dbReference type="PRINTS" id="PR00019">
    <property type="entry name" value="LEURICHRPT"/>
</dbReference>
<dbReference type="PROSITE" id="PS51450">
    <property type="entry name" value="LRR"/>
    <property type="match status" value="2"/>
</dbReference>
<keyword evidence="1" id="KW-0433">Leucine-rich repeat</keyword>
<keyword evidence="10" id="KW-1185">Reference proteome</keyword>
<dbReference type="Proteomes" id="UP001158576">
    <property type="component" value="Chromosome PAR"/>
</dbReference>
<proteinExistence type="predicted"/>
<protein>
    <submittedName>
        <fullName evidence="9">Oidioi.mRNA.OKI2018_I69.PAR.g9980.t1.cds</fullName>
    </submittedName>
</protein>
<dbReference type="InterPro" id="IPR013783">
    <property type="entry name" value="Ig-like_fold"/>
</dbReference>
<dbReference type="SUPFAM" id="SSF52058">
    <property type="entry name" value="L domain-like"/>
    <property type="match status" value="1"/>
</dbReference>
<feature type="signal peptide" evidence="7">
    <location>
        <begin position="1"/>
        <end position="19"/>
    </location>
</feature>
<dbReference type="SMART" id="SM00409">
    <property type="entry name" value="IG"/>
    <property type="match status" value="1"/>
</dbReference>
<dbReference type="PROSITE" id="PS50835">
    <property type="entry name" value="IG_LIKE"/>
    <property type="match status" value="1"/>
</dbReference>
<dbReference type="InterPro" id="IPR032675">
    <property type="entry name" value="LRR_dom_sf"/>
</dbReference>
<dbReference type="SMART" id="SM00369">
    <property type="entry name" value="LRR_TYP"/>
    <property type="match status" value="8"/>
</dbReference>
<dbReference type="SUPFAM" id="SSF48726">
    <property type="entry name" value="Immunoglobulin"/>
    <property type="match status" value="1"/>
</dbReference>
<evidence type="ECO:0000259" key="8">
    <source>
        <dbReference type="PROSITE" id="PS50835"/>
    </source>
</evidence>
<dbReference type="InterPro" id="IPR003591">
    <property type="entry name" value="Leu-rich_rpt_typical-subtyp"/>
</dbReference>
<keyword evidence="2 7" id="KW-0732">Signal</keyword>
<name>A0ABN7RTL3_OIKDI</name>
<feature type="compositionally biased region" description="Basic and acidic residues" evidence="5">
    <location>
        <begin position="637"/>
        <end position="647"/>
    </location>
</feature>
<feature type="compositionally biased region" description="Polar residues" evidence="5">
    <location>
        <begin position="573"/>
        <end position="583"/>
    </location>
</feature>
<evidence type="ECO:0000256" key="4">
    <source>
        <dbReference type="ARBA" id="ARBA00023157"/>
    </source>
</evidence>
<feature type="compositionally biased region" description="Basic and acidic residues" evidence="5">
    <location>
        <begin position="551"/>
        <end position="563"/>
    </location>
</feature>
<dbReference type="InterPro" id="IPR001611">
    <property type="entry name" value="Leu-rich_rpt"/>
</dbReference>
<dbReference type="Gene3D" id="2.60.40.10">
    <property type="entry name" value="Immunoglobulins"/>
    <property type="match status" value="1"/>
</dbReference>
<evidence type="ECO:0000256" key="5">
    <source>
        <dbReference type="SAM" id="MobiDB-lite"/>
    </source>
</evidence>
<dbReference type="InterPro" id="IPR036179">
    <property type="entry name" value="Ig-like_dom_sf"/>
</dbReference>
<evidence type="ECO:0000256" key="2">
    <source>
        <dbReference type="ARBA" id="ARBA00022729"/>
    </source>
</evidence>
<evidence type="ECO:0000256" key="3">
    <source>
        <dbReference type="ARBA" id="ARBA00022737"/>
    </source>
</evidence>
<keyword evidence="6" id="KW-0812">Transmembrane</keyword>
<feature type="region of interest" description="Disordered" evidence="5">
    <location>
        <begin position="482"/>
        <end position="515"/>
    </location>
</feature>
<evidence type="ECO:0000313" key="9">
    <source>
        <dbReference type="EMBL" id="CAG5081868.1"/>
    </source>
</evidence>